<organism evidence="1 2">
    <name type="scientific">Meloidogyne enterolobii</name>
    <name type="common">Root-knot nematode worm</name>
    <name type="synonym">Meloidogyne mayaguensis</name>
    <dbReference type="NCBI Taxonomy" id="390850"/>
    <lineage>
        <taxon>Eukaryota</taxon>
        <taxon>Metazoa</taxon>
        <taxon>Ecdysozoa</taxon>
        <taxon>Nematoda</taxon>
        <taxon>Chromadorea</taxon>
        <taxon>Rhabditida</taxon>
        <taxon>Tylenchina</taxon>
        <taxon>Tylenchomorpha</taxon>
        <taxon>Tylenchoidea</taxon>
        <taxon>Meloidogynidae</taxon>
        <taxon>Meloidogyninae</taxon>
        <taxon>Meloidogyne</taxon>
    </lineage>
</organism>
<proteinExistence type="predicted"/>
<protein>
    <submittedName>
        <fullName evidence="1">Uncharacterized protein</fullName>
    </submittedName>
</protein>
<comment type="caution">
    <text evidence="1">The sequence shown here is derived from an EMBL/GenBank/DDBJ whole genome shotgun (WGS) entry which is preliminary data.</text>
</comment>
<name>A0A6V7VVB3_MELEN</name>
<dbReference type="EMBL" id="CAJEWN010000327">
    <property type="protein sequence ID" value="CAD2178789.1"/>
    <property type="molecule type" value="Genomic_DNA"/>
</dbReference>
<dbReference type="Proteomes" id="UP000580250">
    <property type="component" value="Unassembled WGS sequence"/>
</dbReference>
<reference evidence="1 2" key="1">
    <citation type="submission" date="2020-08" db="EMBL/GenBank/DDBJ databases">
        <authorList>
            <person name="Koutsovoulos G."/>
            <person name="Danchin GJ E."/>
        </authorList>
    </citation>
    <scope>NUCLEOTIDE SEQUENCE [LARGE SCALE GENOMIC DNA]</scope>
</reference>
<evidence type="ECO:0000313" key="2">
    <source>
        <dbReference type="Proteomes" id="UP000580250"/>
    </source>
</evidence>
<accession>A0A6V7VVB3</accession>
<dbReference type="AlphaFoldDB" id="A0A6V7VVB3"/>
<sequence>MQAPGHNLLIGEFSLDKSVIDGNKGKKLMLLELLFNFLEVVNVGIVLNENNGTEIKRKSL</sequence>
<gene>
    <name evidence="1" type="ORF">MENT_LOCUS30744</name>
</gene>
<evidence type="ECO:0000313" key="1">
    <source>
        <dbReference type="EMBL" id="CAD2178789.1"/>
    </source>
</evidence>